<protein>
    <recommendedName>
        <fullName evidence="8">Sulfhydryl oxidase</fullName>
        <ecNumber evidence="8">1.8.3.2</ecNumber>
    </recommendedName>
</protein>
<dbReference type="PANTHER" id="PTHR12645:SF0">
    <property type="entry name" value="FAD-LINKED SULFHYDRYL OXIDASE ALR"/>
    <property type="match status" value="1"/>
</dbReference>
<dbReference type="SUPFAM" id="SSF69000">
    <property type="entry name" value="FAD-dependent thiol oxidase"/>
    <property type="match status" value="1"/>
</dbReference>
<dbReference type="InterPro" id="IPR036774">
    <property type="entry name" value="ERV/ALR_sulphydryl_oxid_sf"/>
</dbReference>
<dbReference type="OrthoDB" id="17199at2759"/>
<dbReference type="Gene3D" id="4.10.320.60">
    <property type="match status" value="1"/>
</dbReference>
<keyword evidence="6" id="KW-0496">Mitochondrion</keyword>
<evidence type="ECO:0000256" key="8">
    <source>
        <dbReference type="RuleBase" id="RU371123"/>
    </source>
</evidence>
<dbReference type="InterPro" id="IPR017905">
    <property type="entry name" value="ERV/ALR_sulphydryl_oxidase"/>
</dbReference>
<proteinExistence type="predicted"/>
<dbReference type="PROSITE" id="PS51324">
    <property type="entry name" value="ERV_ALR"/>
    <property type="match status" value="1"/>
</dbReference>
<gene>
    <name evidence="11" type="ORF">AW171_hschr85000</name>
</gene>
<evidence type="ECO:0000256" key="4">
    <source>
        <dbReference type="ARBA" id="ARBA00022827"/>
    </source>
</evidence>
<accession>A0A0X8HWU7</accession>
<dbReference type="PANTHER" id="PTHR12645">
    <property type="entry name" value="ALR/ERV"/>
    <property type="match status" value="1"/>
</dbReference>
<name>A0A0X8HWU7_9SACH</name>
<keyword evidence="12" id="KW-1185">Reference proteome</keyword>
<sequence length="172" mass="19509">MDDNKSESKVVGPSGRKIVYDKDGKPCRVCNTMLDFQFATGGTAGKVASSSKSPASEIPNGSYARIDPPDVEQLGRSSWTLLHSIAARYPEAPSTTQKQEIKQFMTIFSHIYPCNWCAKDFEEFIRNNAPRVDSREELGRWLCEAHNDVNKKLGKEEFNCNLWTKRWVDGWD</sequence>
<evidence type="ECO:0000313" key="12">
    <source>
        <dbReference type="Proteomes" id="UP000243052"/>
    </source>
</evidence>
<dbReference type="RefSeq" id="XP_017989928.1">
    <property type="nucleotide sequence ID" value="XM_018134439.1"/>
</dbReference>
<dbReference type="FunFam" id="1.20.120.310:FF:000003">
    <property type="entry name" value="Sulfhydryl oxidase"/>
    <property type="match status" value="1"/>
</dbReference>
<keyword evidence="4 8" id="KW-0274">FAD</keyword>
<dbReference type="AlphaFoldDB" id="A0A0X8HWU7"/>
<organism evidence="11 12">
    <name type="scientific">Eremothecium sinecaudum</name>
    <dbReference type="NCBI Taxonomy" id="45286"/>
    <lineage>
        <taxon>Eukaryota</taxon>
        <taxon>Fungi</taxon>
        <taxon>Dikarya</taxon>
        <taxon>Ascomycota</taxon>
        <taxon>Saccharomycotina</taxon>
        <taxon>Saccharomycetes</taxon>
        <taxon>Saccharomycetales</taxon>
        <taxon>Saccharomycetaceae</taxon>
        <taxon>Eremothecium</taxon>
    </lineage>
</organism>
<evidence type="ECO:0000256" key="1">
    <source>
        <dbReference type="ARBA" id="ARBA00001974"/>
    </source>
</evidence>
<dbReference type="STRING" id="45286.A0A0X8HWU7"/>
<dbReference type="GO" id="GO:0005758">
    <property type="term" value="C:mitochondrial intermembrane space"/>
    <property type="evidence" value="ECO:0007669"/>
    <property type="project" value="UniProtKB-SubCell"/>
</dbReference>
<dbReference type="Pfam" id="PF04777">
    <property type="entry name" value="Evr1_Alr"/>
    <property type="match status" value="1"/>
</dbReference>
<dbReference type="EMBL" id="CP014248">
    <property type="protein sequence ID" value="AMD22932.1"/>
    <property type="molecule type" value="Genomic_DNA"/>
</dbReference>
<evidence type="ECO:0000259" key="10">
    <source>
        <dbReference type="PROSITE" id="PS51324"/>
    </source>
</evidence>
<dbReference type="EC" id="1.8.3.2" evidence="8"/>
<evidence type="ECO:0000256" key="9">
    <source>
        <dbReference type="SAM" id="MobiDB-lite"/>
    </source>
</evidence>
<keyword evidence="5 8" id="KW-0560">Oxidoreductase</keyword>
<evidence type="ECO:0000256" key="6">
    <source>
        <dbReference type="ARBA" id="ARBA00023128"/>
    </source>
</evidence>
<dbReference type="Gene3D" id="1.20.120.310">
    <property type="entry name" value="ERV/ALR sulfhydryl oxidase domain"/>
    <property type="match status" value="1"/>
</dbReference>
<comment type="subcellular location">
    <subcellularLocation>
        <location evidence="2">Mitochondrion intermembrane space</location>
    </subcellularLocation>
</comment>
<feature type="region of interest" description="Disordered" evidence="9">
    <location>
        <begin position="43"/>
        <end position="67"/>
    </location>
</feature>
<dbReference type="InterPro" id="IPR039799">
    <property type="entry name" value="ALR/ERV"/>
</dbReference>
<evidence type="ECO:0000256" key="7">
    <source>
        <dbReference type="ARBA" id="ARBA00023157"/>
    </source>
</evidence>
<comment type="catalytic activity">
    <reaction evidence="8">
        <text>2 R'C(R)SH + O2 = R'C(R)S-S(R)CR' + H2O2</text>
        <dbReference type="Rhea" id="RHEA:17357"/>
        <dbReference type="ChEBI" id="CHEBI:15379"/>
        <dbReference type="ChEBI" id="CHEBI:16240"/>
        <dbReference type="ChEBI" id="CHEBI:16520"/>
        <dbReference type="ChEBI" id="CHEBI:17412"/>
        <dbReference type="EC" id="1.8.3.2"/>
    </reaction>
</comment>
<evidence type="ECO:0000256" key="3">
    <source>
        <dbReference type="ARBA" id="ARBA00022630"/>
    </source>
</evidence>
<dbReference type="Proteomes" id="UP000243052">
    <property type="component" value="Chromosome viii"/>
</dbReference>
<reference evidence="11 12" key="1">
    <citation type="submission" date="2016-01" db="EMBL/GenBank/DDBJ databases">
        <title>Genome sequence of the yeast Holleya sinecauda.</title>
        <authorList>
            <person name="Dietrich F.S."/>
        </authorList>
    </citation>
    <scope>NUCLEOTIDE SEQUENCE [LARGE SCALE GENOMIC DNA]</scope>
    <source>
        <strain evidence="11 12">ATCC 58844</strain>
    </source>
</reference>
<comment type="cofactor">
    <cofactor evidence="1 8">
        <name>FAD</name>
        <dbReference type="ChEBI" id="CHEBI:57692"/>
    </cofactor>
</comment>
<keyword evidence="7" id="KW-1015">Disulfide bond</keyword>
<feature type="domain" description="ERV/ALR sulfhydryl oxidase" evidence="10">
    <location>
        <begin position="67"/>
        <end position="167"/>
    </location>
</feature>
<evidence type="ECO:0000313" key="11">
    <source>
        <dbReference type="EMBL" id="AMD22932.1"/>
    </source>
</evidence>
<dbReference type="GO" id="GO:0050660">
    <property type="term" value="F:flavin adenine dinucleotide binding"/>
    <property type="evidence" value="ECO:0007669"/>
    <property type="project" value="TreeGrafter"/>
</dbReference>
<evidence type="ECO:0000256" key="2">
    <source>
        <dbReference type="ARBA" id="ARBA00004569"/>
    </source>
</evidence>
<dbReference type="GeneID" id="28726306"/>
<evidence type="ECO:0000256" key="5">
    <source>
        <dbReference type="ARBA" id="ARBA00023002"/>
    </source>
</evidence>
<keyword evidence="3 8" id="KW-0285">Flavoprotein</keyword>
<dbReference type="GO" id="GO:0016971">
    <property type="term" value="F:flavin-dependent sulfhydryl oxidase activity"/>
    <property type="evidence" value="ECO:0007669"/>
    <property type="project" value="InterPro"/>
</dbReference>